<dbReference type="STRING" id="1802333.A3G03_02090"/>
<name>A0A1G2P631_9BACT</name>
<proteinExistence type="predicted"/>
<dbReference type="Pfam" id="PF13847">
    <property type="entry name" value="Methyltransf_31"/>
    <property type="match status" value="1"/>
</dbReference>
<evidence type="ECO:0000259" key="1">
    <source>
        <dbReference type="Pfam" id="PF13847"/>
    </source>
</evidence>
<organism evidence="2 3">
    <name type="scientific">Candidatus Taylorbacteria bacterium RIFCSPLOWO2_12_FULL_44_15c</name>
    <dbReference type="NCBI Taxonomy" id="1802333"/>
    <lineage>
        <taxon>Bacteria</taxon>
        <taxon>Candidatus Tayloriibacteriota</taxon>
    </lineage>
</organism>
<evidence type="ECO:0000313" key="3">
    <source>
        <dbReference type="Proteomes" id="UP000176355"/>
    </source>
</evidence>
<dbReference type="InterPro" id="IPR029063">
    <property type="entry name" value="SAM-dependent_MTases_sf"/>
</dbReference>
<comment type="caution">
    <text evidence="2">The sequence shown here is derived from an EMBL/GenBank/DDBJ whole genome shotgun (WGS) entry which is preliminary data.</text>
</comment>
<dbReference type="AlphaFoldDB" id="A0A1G2P631"/>
<reference evidence="2 3" key="1">
    <citation type="journal article" date="2016" name="Nat. Commun.">
        <title>Thousands of microbial genomes shed light on interconnected biogeochemical processes in an aquifer system.</title>
        <authorList>
            <person name="Anantharaman K."/>
            <person name="Brown C.T."/>
            <person name="Hug L.A."/>
            <person name="Sharon I."/>
            <person name="Castelle C.J."/>
            <person name="Probst A.J."/>
            <person name="Thomas B.C."/>
            <person name="Singh A."/>
            <person name="Wilkins M.J."/>
            <person name="Karaoz U."/>
            <person name="Brodie E.L."/>
            <person name="Williams K.H."/>
            <person name="Hubbard S.S."/>
            <person name="Banfield J.F."/>
        </authorList>
    </citation>
    <scope>NUCLEOTIDE SEQUENCE [LARGE SCALE GENOMIC DNA]</scope>
</reference>
<dbReference type="SUPFAM" id="SSF53335">
    <property type="entry name" value="S-adenosyl-L-methionine-dependent methyltransferases"/>
    <property type="match status" value="1"/>
</dbReference>
<gene>
    <name evidence="2" type="ORF">A3G03_02090</name>
</gene>
<evidence type="ECO:0000313" key="2">
    <source>
        <dbReference type="EMBL" id="OHA43770.1"/>
    </source>
</evidence>
<dbReference type="Gene3D" id="3.40.50.150">
    <property type="entry name" value="Vaccinia Virus protein VP39"/>
    <property type="match status" value="1"/>
</dbReference>
<sequence>MFTDPEKNLEQFDLQKGMWVADFGAGSGFYVLTAARLVGDKGKVLAIDIQQALLTRLKKEAVAKKILNIEIVWGDLEKEGGAKLKDSSVDRIIVSNLLFQIEKKECLAREAARVLKPNGKILAIDWTDSFGGLGPQEKDIFGKEKAQTLFEAVGFSLERTIDAGAHHYGLVFVKK</sequence>
<accession>A0A1G2P631</accession>
<protein>
    <recommendedName>
        <fullName evidence="1">Methyltransferase domain-containing protein</fullName>
    </recommendedName>
</protein>
<dbReference type="EMBL" id="MHSL01000018">
    <property type="protein sequence ID" value="OHA43770.1"/>
    <property type="molecule type" value="Genomic_DNA"/>
</dbReference>
<dbReference type="Proteomes" id="UP000176355">
    <property type="component" value="Unassembled WGS sequence"/>
</dbReference>
<dbReference type="CDD" id="cd02440">
    <property type="entry name" value="AdoMet_MTases"/>
    <property type="match status" value="1"/>
</dbReference>
<dbReference type="InterPro" id="IPR025714">
    <property type="entry name" value="Methyltranfer_dom"/>
</dbReference>
<feature type="domain" description="Methyltransferase" evidence="1">
    <location>
        <begin position="15"/>
        <end position="126"/>
    </location>
</feature>